<dbReference type="Proteomes" id="UP000492821">
    <property type="component" value="Unassembled WGS sequence"/>
</dbReference>
<dbReference type="InterPro" id="IPR013763">
    <property type="entry name" value="Cyclin-like_dom"/>
</dbReference>
<feature type="domain" description="Cyclin-like" evidence="5">
    <location>
        <begin position="90"/>
        <end position="177"/>
    </location>
</feature>
<dbReference type="WBParaSite" id="Pan_g15931.t1">
    <property type="protein sequence ID" value="Pan_g15931.t1"/>
    <property type="gene ID" value="Pan_g15931"/>
</dbReference>
<keyword evidence="3" id="KW-0131">Cell cycle</keyword>
<dbReference type="SMART" id="SM01332">
    <property type="entry name" value="Cyclin_C"/>
    <property type="match status" value="1"/>
</dbReference>
<dbReference type="InterPro" id="IPR036915">
    <property type="entry name" value="Cyclin-like_sf"/>
</dbReference>
<name>A0A7E4V2R5_PANRE</name>
<dbReference type="GO" id="GO:0044772">
    <property type="term" value="P:mitotic cell cycle phase transition"/>
    <property type="evidence" value="ECO:0007669"/>
    <property type="project" value="InterPro"/>
</dbReference>
<dbReference type="SMART" id="SM00385">
    <property type="entry name" value="CYCLIN"/>
    <property type="match status" value="2"/>
</dbReference>
<dbReference type="InterPro" id="IPR039361">
    <property type="entry name" value="Cyclin"/>
</dbReference>
<dbReference type="GO" id="GO:0051301">
    <property type="term" value="P:cell division"/>
    <property type="evidence" value="ECO:0007669"/>
    <property type="project" value="UniProtKB-KW"/>
</dbReference>
<evidence type="ECO:0000256" key="2">
    <source>
        <dbReference type="ARBA" id="ARBA00023127"/>
    </source>
</evidence>
<dbReference type="GO" id="GO:0016538">
    <property type="term" value="F:cyclin-dependent protein serine/threonine kinase regulator activity"/>
    <property type="evidence" value="ECO:0007669"/>
    <property type="project" value="InterPro"/>
</dbReference>
<organism evidence="7 8">
    <name type="scientific">Panagrellus redivivus</name>
    <name type="common">Microworm</name>
    <dbReference type="NCBI Taxonomy" id="6233"/>
    <lineage>
        <taxon>Eukaryota</taxon>
        <taxon>Metazoa</taxon>
        <taxon>Ecdysozoa</taxon>
        <taxon>Nematoda</taxon>
        <taxon>Chromadorea</taxon>
        <taxon>Rhabditida</taxon>
        <taxon>Tylenchina</taxon>
        <taxon>Panagrolaimomorpha</taxon>
        <taxon>Panagrolaimoidea</taxon>
        <taxon>Panagrolaimidae</taxon>
        <taxon>Panagrellus</taxon>
    </lineage>
</organism>
<feature type="domain" description="Cyclin C-terminal" evidence="6">
    <location>
        <begin position="186"/>
        <end position="305"/>
    </location>
</feature>
<reference evidence="8" key="2">
    <citation type="submission" date="2020-10" db="UniProtKB">
        <authorList>
            <consortium name="WormBaseParasite"/>
        </authorList>
    </citation>
    <scope>IDENTIFICATION</scope>
</reference>
<dbReference type="Pfam" id="PF02984">
    <property type="entry name" value="Cyclin_C"/>
    <property type="match status" value="1"/>
</dbReference>
<evidence type="ECO:0000256" key="4">
    <source>
        <dbReference type="RuleBase" id="RU000383"/>
    </source>
</evidence>
<dbReference type="SUPFAM" id="SSF47954">
    <property type="entry name" value="Cyclin-like"/>
    <property type="match status" value="2"/>
</dbReference>
<sequence length="322" mass="37587">MISSMILNYPLIAPTPETDPQPFEDLDYLPVPPVIKWNLDEQSTEPENDVAEYAEEIMDYYRQRQSLFKIGKYFDKHIRLDPEVRAEMVNFMAQLTTVNNMFDDILFLAVKLFDLYLDNCDDVIYYKQLKLISSTAVYLAVKYETNHFKCPISEFVKVTDDIFSQKDYRIMEREILKSIGFEVGIPTANFFLARFCKIIKADERVDATARYVSNMALMFYEFVNVKDDILAAGALCLALYTNGQDWKPALDQYTGYTIRELEPVAKALNHMLYKWESYYKDCKAIFTYYSGKKNHYVASIEWLPSDFPPHVDIVIPEYALNV</sequence>
<evidence type="ECO:0000256" key="3">
    <source>
        <dbReference type="ARBA" id="ARBA00023306"/>
    </source>
</evidence>
<dbReference type="Pfam" id="PF00134">
    <property type="entry name" value="Cyclin_N"/>
    <property type="match status" value="1"/>
</dbReference>
<dbReference type="Gene3D" id="1.10.472.10">
    <property type="entry name" value="Cyclin-like"/>
    <property type="match status" value="2"/>
</dbReference>
<evidence type="ECO:0000259" key="5">
    <source>
        <dbReference type="SMART" id="SM00385"/>
    </source>
</evidence>
<evidence type="ECO:0000256" key="1">
    <source>
        <dbReference type="ARBA" id="ARBA00022618"/>
    </source>
</evidence>
<dbReference type="AlphaFoldDB" id="A0A7E4V2R5"/>
<dbReference type="InterPro" id="IPR004367">
    <property type="entry name" value="Cyclin_C-dom"/>
</dbReference>
<dbReference type="PIRSF" id="PIRSF001771">
    <property type="entry name" value="Cyclin_A_B_D_E"/>
    <property type="match status" value="1"/>
</dbReference>
<feature type="domain" description="Cyclin-like" evidence="5">
    <location>
        <begin position="190"/>
        <end position="270"/>
    </location>
</feature>
<evidence type="ECO:0000313" key="7">
    <source>
        <dbReference type="Proteomes" id="UP000492821"/>
    </source>
</evidence>
<evidence type="ECO:0000259" key="6">
    <source>
        <dbReference type="SMART" id="SM01332"/>
    </source>
</evidence>
<reference evidence="7" key="1">
    <citation type="journal article" date="2013" name="Genetics">
        <title>The draft genome and transcriptome of Panagrellus redivivus are shaped by the harsh demands of a free-living lifestyle.</title>
        <authorList>
            <person name="Srinivasan J."/>
            <person name="Dillman A.R."/>
            <person name="Macchietto M.G."/>
            <person name="Heikkinen L."/>
            <person name="Lakso M."/>
            <person name="Fracchia K.M."/>
            <person name="Antoshechkin I."/>
            <person name="Mortazavi A."/>
            <person name="Wong G."/>
            <person name="Sternberg P.W."/>
        </authorList>
    </citation>
    <scope>NUCLEOTIDE SEQUENCE [LARGE SCALE GENOMIC DNA]</scope>
    <source>
        <strain evidence="7">MT8872</strain>
    </source>
</reference>
<protein>
    <submittedName>
        <fullName evidence="8">G2/mitotic-specific cyclin-B3</fullName>
    </submittedName>
</protein>
<dbReference type="PANTHER" id="PTHR10177">
    <property type="entry name" value="CYCLINS"/>
    <property type="match status" value="1"/>
</dbReference>
<dbReference type="InterPro" id="IPR046965">
    <property type="entry name" value="Cyclin_A/B-like"/>
</dbReference>
<dbReference type="InterPro" id="IPR006671">
    <property type="entry name" value="Cyclin_N"/>
</dbReference>
<proteinExistence type="inferred from homology"/>
<evidence type="ECO:0000313" key="8">
    <source>
        <dbReference type="WBParaSite" id="Pan_g15931.t1"/>
    </source>
</evidence>
<comment type="similarity">
    <text evidence="4">Belongs to the cyclin family.</text>
</comment>
<keyword evidence="7" id="KW-1185">Reference proteome</keyword>
<accession>A0A7E4V2R5</accession>
<keyword evidence="1" id="KW-0132">Cell division</keyword>
<keyword evidence="2 4" id="KW-0195">Cyclin</keyword>